<dbReference type="InterPro" id="IPR017946">
    <property type="entry name" value="PLC-like_Pdiesterase_TIM-brl"/>
</dbReference>
<dbReference type="GO" id="GO:0006629">
    <property type="term" value="P:lipid metabolic process"/>
    <property type="evidence" value="ECO:0007669"/>
    <property type="project" value="InterPro"/>
</dbReference>
<dbReference type="PROSITE" id="PS51704">
    <property type="entry name" value="GP_PDE"/>
    <property type="match status" value="1"/>
</dbReference>
<dbReference type="Gene3D" id="3.20.20.190">
    <property type="entry name" value="Phosphatidylinositol (PI) phosphodiesterase"/>
    <property type="match status" value="1"/>
</dbReference>
<dbReference type="InterPro" id="IPR030395">
    <property type="entry name" value="GP_PDE_dom"/>
</dbReference>
<evidence type="ECO:0000313" key="2">
    <source>
        <dbReference type="EMBL" id="CAB4338232.1"/>
    </source>
</evidence>
<dbReference type="PANTHER" id="PTHR46211:SF13">
    <property type="entry name" value="GLYCEROPHOSPHODIESTER PHOSPHODIESTERASE 1-RELATED"/>
    <property type="match status" value="1"/>
</dbReference>
<proteinExistence type="predicted"/>
<dbReference type="GO" id="GO:0008081">
    <property type="term" value="F:phosphoric diester hydrolase activity"/>
    <property type="evidence" value="ECO:0007669"/>
    <property type="project" value="InterPro"/>
</dbReference>
<accession>A0A6J5ZAW1</accession>
<protein>
    <submittedName>
        <fullName evidence="2">Unannotated protein</fullName>
    </submittedName>
</protein>
<dbReference type="EMBL" id="CAESAF010000070">
    <property type="protein sequence ID" value="CAB4338232.1"/>
    <property type="molecule type" value="Genomic_DNA"/>
</dbReference>
<dbReference type="PANTHER" id="PTHR46211">
    <property type="entry name" value="GLYCEROPHOSPHORYL DIESTER PHOSPHODIESTERASE"/>
    <property type="match status" value="1"/>
</dbReference>
<organism evidence="2">
    <name type="scientific">freshwater metagenome</name>
    <dbReference type="NCBI Taxonomy" id="449393"/>
    <lineage>
        <taxon>unclassified sequences</taxon>
        <taxon>metagenomes</taxon>
        <taxon>ecological metagenomes</taxon>
    </lineage>
</organism>
<dbReference type="Pfam" id="PF03009">
    <property type="entry name" value="GDPD"/>
    <property type="match status" value="1"/>
</dbReference>
<feature type="domain" description="GP-PDE" evidence="1">
    <location>
        <begin position="1"/>
        <end position="231"/>
    </location>
</feature>
<evidence type="ECO:0000259" key="1">
    <source>
        <dbReference type="PROSITE" id="PS51704"/>
    </source>
</evidence>
<gene>
    <name evidence="2" type="ORF">UFOPK3574_00712</name>
</gene>
<sequence>MKIYAHRGASHDFPEMTMAAYEAAVKQGADGFECDLRLTKDGIAVLWHDTDLQRCANDKAIVAESTYAQLKSIYPEILTLDEFLDFGISEKKSLLLETKHPVPSRTAVEDEIVEKLKREEKRIKKANISVNVMSFSWFAIEHIKSLDSKIETTYLLHDHTPWVSARYSSAQSLGPGISQLRKNPELAKRIKSAGRKLNVWTVNEPSEFSLCYELGVDNLITNRPGFAREFFQNMK</sequence>
<name>A0A6J5ZAW1_9ZZZZ</name>
<dbReference type="SUPFAM" id="SSF51695">
    <property type="entry name" value="PLC-like phosphodiesterases"/>
    <property type="match status" value="1"/>
</dbReference>
<dbReference type="AlphaFoldDB" id="A0A6J5ZAW1"/>
<reference evidence="2" key="1">
    <citation type="submission" date="2020-05" db="EMBL/GenBank/DDBJ databases">
        <authorList>
            <person name="Chiriac C."/>
            <person name="Salcher M."/>
            <person name="Ghai R."/>
            <person name="Kavagutti S V."/>
        </authorList>
    </citation>
    <scope>NUCLEOTIDE SEQUENCE</scope>
</reference>